<dbReference type="InterPro" id="IPR050101">
    <property type="entry name" value="CinA"/>
</dbReference>
<evidence type="ECO:0000313" key="4">
    <source>
        <dbReference type="EMBL" id="KXB00573.1"/>
    </source>
</evidence>
<evidence type="ECO:0000313" key="5">
    <source>
        <dbReference type="Proteomes" id="UP000070344"/>
    </source>
</evidence>
<dbReference type="PANTHER" id="PTHR13939">
    <property type="entry name" value="NICOTINAMIDE-NUCLEOTIDE AMIDOHYDROLASE PNCC"/>
    <property type="match status" value="1"/>
</dbReference>
<sequence length="261" mass="28952">MILSEILTIGNEILRGERTDTNASWLGNFLTENGSKVIRITTVGDEVDQISGEIERAIQSKIDLAIITGGLGPTQDDRTLKALARALDRPLKLDKEALEMVKESYSELSENDKHEHVELTPSRKKMAKIPGGAKPLHNPKGTAPGVYYEKGNTKILALPGIPKEMKSVIRKNIQILELEGNGHVENFRTFKVTGIGESSLSSALEEIRKKFPTAKISSYPLLGKETPEVKVRISDEEEKLKDIEILFRNLLEELNGAELNE</sequence>
<gene>
    <name evidence="4" type="ORF">AKJ41_03955</name>
</gene>
<protein>
    <recommendedName>
        <fullName evidence="3">MoaB/Mog domain-containing protein</fullName>
    </recommendedName>
</protein>
<evidence type="ECO:0000256" key="2">
    <source>
        <dbReference type="SAM" id="MobiDB-lite"/>
    </source>
</evidence>
<feature type="region of interest" description="Disordered" evidence="2">
    <location>
        <begin position="107"/>
        <end position="142"/>
    </location>
</feature>
<comment type="caution">
    <text evidence="4">The sequence shown here is derived from an EMBL/GenBank/DDBJ whole genome shotgun (WGS) entry which is preliminary data.</text>
</comment>
<keyword evidence="1" id="KW-0175">Coiled coil</keyword>
<dbReference type="CDD" id="cd00885">
    <property type="entry name" value="cinA"/>
    <property type="match status" value="1"/>
</dbReference>
<keyword evidence="5" id="KW-1185">Reference proteome</keyword>
<dbReference type="Pfam" id="PF00994">
    <property type="entry name" value="MoCF_biosynth"/>
    <property type="match status" value="1"/>
</dbReference>
<dbReference type="PANTHER" id="PTHR13939:SF0">
    <property type="entry name" value="NMN AMIDOHYDROLASE-LIKE PROTEIN YFAY"/>
    <property type="match status" value="1"/>
</dbReference>
<evidence type="ECO:0000259" key="3">
    <source>
        <dbReference type="SMART" id="SM00852"/>
    </source>
</evidence>
<evidence type="ECO:0000256" key="1">
    <source>
        <dbReference type="SAM" id="Coils"/>
    </source>
</evidence>
<organism evidence="4 5">
    <name type="scientific">candidate division MSBL1 archaeon SCGC-AAA259O05</name>
    <dbReference type="NCBI Taxonomy" id="1698271"/>
    <lineage>
        <taxon>Archaea</taxon>
        <taxon>Methanobacteriati</taxon>
        <taxon>Methanobacteriota</taxon>
        <taxon>candidate division MSBL1</taxon>
    </lineage>
</organism>
<dbReference type="SMART" id="SM00852">
    <property type="entry name" value="MoCF_biosynth"/>
    <property type="match status" value="1"/>
</dbReference>
<dbReference type="InterPro" id="IPR001453">
    <property type="entry name" value="MoaB/Mog_dom"/>
</dbReference>
<dbReference type="InterPro" id="IPR036425">
    <property type="entry name" value="MoaB/Mog-like_dom_sf"/>
</dbReference>
<dbReference type="AlphaFoldDB" id="A0A133V2A8"/>
<accession>A0A133V2A8</accession>
<dbReference type="SUPFAM" id="SSF53218">
    <property type="entry name" value="Molybdenum cofactor biosynthesis proteins"/>
    <property type="match status" value="1"/>
</dbReference>
<name>A0A133V2A8_9EURY</name>
<dbReference type="Gene3D" id="3.40.980.10">
    <property type="entry name" value="MoaB/Mog-like domain"/>
    <property type="match status" value="1"/>
</dbReference>
<reference evidence="4 5" key="1">
    <citation type="journal article" date="2016" name="Sci. Rep.">
        <title>Metabolic traits of an uncultured archaeal lineage -MSBL1- from brine pools of the Red Sea.</title>
        <authorList>
            <person name="Mwirichia R."/>
            <person name="Alam I."/>
            <person name="Rashid M."/>
            <person name="Vinu M."/>
            <person name="Ba-Alawi W."/>
            <person name="Anthony Kamau A."/>
            <person name="Kamanda Ngugi D."/>
            <person name="Goker M."/>
            <person name="Klenk H.P."/>
            <person name="Bajic V."/>
            <person name="Stingl U."/>
        </authorList>
    </citation>
    <scope>NUCLEOTIDE SEQUENCE [LARGE SCALE GENOMIC DNA]</scope>
    <source>
        <strain evidence="4">SCGC-AAA259O05</strain>
    </source>
</reference>
<dbReference type="EMBL" id="LHXV01000046">
    <property type="protein sequence ID" value="KXB00573.1"/>
    <property type="molecule type" value="Genomic_DNA"/>
</dbReference>
<dbReference type="PATRIC" id="fig|1698271.3.peg.1084"/>
<dbReference type="Proteomes" id="UP000070344">
    <property type="component" value="Unassembled WGS sequence"/>
</dbReference>
<feature type="compositionally biased region" description="Basic and acidic residues" evidence="2">
    <location>
        <begin position="107"/>
        <end position="118"/>
    </location>
</feature>
<feature type="domain" description="MoaB/Mog" evidence="3">
    <location>
        <begin position="5"/>
        <end position="180"/>
    </location>
</feature>
<feature type="coiled-coil region" evidence="1">
    <location>
        <begin position="233"/>
        <end position="260"/>
    </location>
</feature>
<proteinExistence type="predicted"/>